<dbReference type="STRING" id="44251.PDUR_19605"/>
<dbReference type="GO" id="GO:1900376">
    <property type="term" value="P:regulation of secondary metabolite biosynthetic process"/>
    <property type="evidence" value="ECO:0007669"/>
    <property type="project" value="TreeGrafter"/>
</dbReference>
<evidence type="ECO:0000256" key="1">
    <source>
        <dbReference type="ARBA" id="ARBA00004496"/>
    </source>
</evidence>
<dbReference type="AlphaFoldDB" id="A0A089HT05"/>
<dbReference type="Pfam" id="PF01475">
    <property type="entry name" value="FUR"/>
    <property type="match status" value="1"/>
</dbReference>
<dbReference type="GO" id="GO:0005737">
    <property type="term" value="C:cytoplasm"/>
    <property type="evidence" value="ECO:0007669"/>
    <property type="project" value="UniProtKB-SubCell"/>
</dbReference>
<feature type="binding site" evidence="9">
    <location>
        <position position="137"/>
    </location>
    <ligand>
        <name>Zn(2+)</name>
        <dbReference type="ChEBI" id="CHEBI:29105"/>
    </ligand>
</feature>
<dbReference type="PANTHER" id="PTHR33202">
    <property type="entry name" value="ZINC UPTAKE REGULATION PROTEIN"/>
    <property type="match status" value="1"/>
</dbReference>
<dbReference type="SUPFAM" id="SSF46785">
    <property type="entry name" value="Winged helix' DNA-binding domain"/>
    <property type="match status" value="1"/>
</dbReference>
<dbReference type="CDD" id="cd07153">
    <property type="entry name" value="Fur_like"/>
    <property type="match status" value="1"/>
</dbReference>
<comment type="cofactor">
    <cofactor evidence="9">
        <name>Zn(2+)</name>
        <dbReference type="ChEBI" id="CHEBI:29105"/>
    </cofactor>
    <text evidence="9">Binds 1 zinc ion per subunit.</text>
</comment>
<evidence type="ECO:0000256" key="6">
    <source>
        <dbReference type="ARBA" id="ARBA00023015"/>
    </source>
</evidence>
<name>A0A089HT05_PAEDU</name>
<comment type="similarity">
    <text evidence="2">Belongs to the Fur family.</text>
</comment>
<feature type="binding site" evidence="10">
    <location>
        <position position="126"/>
    </location>
    <ligand>
        <name>Fe cation</name>
        <dbReference type="ChEBI" id="CHEBI:24875"/>
    </ligand>
</feature>
<keyword evidence="6" id="KW-0805">Transcription regulation</keyword>
<keyword evidence="10" id="KW-0408">Iron</keyword>
<dbReference type="eggNOG" id="COG0735">
    <property type="taxonomic scope" value="Bacteria"/>
</dbReference>
<evidence type="ECO:0000256" key="5">
    <source>
        <dbReference type="ARBA" id="ARBA00022833"/>
    </source>
</evidence>
<dbReference type="Proteomes" id="UP000029409">
    <property type="component" value="Chromosome"/>
</dbReference>
<feature type="binding site" evidence="10">
    <location>
        <position position="91"/>
    </location>
    <ligand>
        <name>Fe cation</name>
        <dbReference type="ChEBI" id="CHEBI:24875"/>
    </ligand>
</feature>
<evidence type="ECO:0000256" key="8">
    <source>
        <dbReference type="ARBA" id="ARBA00023163"/>
    </source>
</evidence>
<evidence type="ECO:0000256" key="9">
    <source>
        <dbReference type="PIRSR" id="PIRSR602481-1"/>
    </source>
</evidence>
<dbReference type="GO" id="GO:0008270">
    <property type="term" value="F:zinc ion binding"/>
    <property type="evidence" value="ECO:0007669"/>
    <property type="project" value="TreeGrafter"/>
</dbReference>
<accession>A0A089HT05</accession>
<feature type="binding site" evidence="9">
    <location>
        <position position="100"/>
    </location>
    <ligand>
        <name>Zn(2+)</name>
        <dbReference type="ChEBI" id="CHEBI:29105"/>
    </ligand>
</feature>
<evidence type="ECO:0000256" key="4">
    <source>
        <dbReference type="ARBA" id="ARBA00022491"/>
    </source>
</evidence>
<comment type="cofactor">
    <cofactor evidence="10">
        <name>Mn(2+)</name>
        <dbReference type="ChEBI" id="CHEBI:29035"/>
    </cofactor>
    <cofactor evidence="10">
        <name>Fe(2+)</name>
        <dbReference type="ChEBI" id="CHEBI:29033"/>
    </cofactor>
    <text evidence="10">Binds 1 Mn(2+) or Fe(2+) ion per subunit.</text>
</comment>
<keyword evidence="3" id="KW-0963">Cytoplasm</keyword>
<dbReference type="Gene3D" id="1.10.10.10">
    <property type="entry name" value="Winged helix-like DNA-binding domain superfamily/Winged helix DNA-binding domain"/>
    <property type="match status" value="1"/>
</dbReference>
<keyword evidence="12" id="KW-1185">Reference proteome</keyword>
<dbReference type="Gene3D" id="3.30.1490.190">
    <property type="match status" value="1"/>
</dbReference>
<feature type="binding site" evidence="9">
    <location>
        <position position="97"/>
    </location>
    <ligand>
        <name>Zn(2+)</name>
        <dbReference type="ChEBI" id="CHEBI:29105"/>
    </ligand>
</feature>
<keyword evidence="8" id="KW-0804">Transcription</keyword>
<keyword evidence="9" id="KW-0479">Metal-binding</keyword>
<dbReference type="OrthoDB" id="8659436at2"/>
<keyword evidence="5 9" id="KW-0862">Zinc</keyword>
<organism evidence="11 12">
    <name type="scientific">Paenibacillus durus</name>
    <name type="common">Paenibacillus azotofixans</name>
    <dbReference type="NCBI Taxonomy" id="44251"/>
    <lineage>
        <taxon>Bacteria</taxon>
        <taxon>Bacillati</taxon>
        <taxon>Bacillota</taxon>
        <taxon>Bacilli</taxon>
        <taxon>Bacillales</taxon>
        <taxon>Paenibacillaceae</taxon>
        <taxon>Paenibacillus</taxon>
    </lineage>
</organism>
<evidence type="ECO:0000256" key="3">
    <source>
        <dbReference type="ARBA" id="ARBA00022490"/>
    </source>
</evidence>
<dbReference type="EMBL" id="CP009288">
    <property type="protein sequence ID" value="AIQ13865.1"/>
    <property type="molecule type" value="Genomic_DNA"/>
</dbReference>
<protein>
    <submittedName>
        <fullName evidence="11">Fur family transcriptional regulator</fullName>
    </submittedName>
</protein>
<keyword evidence="7" id="KW-0238">DNA-binding</keyword>
<feature type="binding site" evidence="9">
    <location>
        <position position="134"/>
    </location>
    <ligand>
        <name>Zn(2+)</name>
        <dbReference type="ChEBI" id="CHEBI:29105"/>
    </ligand>
</feature>
<evidence type="ECO:0000313" key="12">
    <source>
        <dbReference type="Proteomes" id="UP000029409"/>
    </source>
</evidence>
<feature type="binding site" evidence="10">
    <location>
        <position position="112"/>
    </location>
    <ligand>
        <name>Fe cation</name>
        <dbReference type="ChEBI" id="CHEBI:24875"/>
    </ligand>
</feature>
<gene>
    <name evidence="11" type="ORF">PDUR_19605</name>
</gene>
<evidence type="ECO:0000313" key="11">
    <source>
        <dbReference type="EMBL" id="AIQ13865.1"/>
    </source>
</evidence>
<proteinExistence type="inferred from homology"/>
<dbReference type="PANTHER" id="PTHR33202:SF1">
    <property type="entry name" value="FERRIC UPTAKE REGULATION PROTEIN"/>
    <property type="match status" value="1"/>
</dbReference>
<evidence type="ECO:0000256" key="2">
    <source>
        <dbReference type="ARBA" id="ARBA00007957"/>
    </source>
</evidence>
<dbReference type="KEGG" id="pdu:PDUR_19605"/>
<comment type="subcellular location">
    <subcellularLocation>
        <location evidence="1">Cytoplasm</location>
    </subcellularLocation>
</comment>
<dbReference type="GO" id="GO:0000976">
    <property type="term" value="F:transcription cis-regulatory region binding"/>
    <property type="evidence" value="ECO:0007669"/>
    <property type="project" value="TreeGrafter"/>
</dbReference>
<reference evidence="11 12" key="1">
    <citation type="submission" date="2014-08" db="EMBL/GenBank/DDBJ databases">
        <title>Comparative genomics of the Paenibacillus odorifer group.</title>
        <authorList>
            <person name="den Bakker H.C."/>
            <person name="Tsai Y.-C."/>
            <person name="Martin N."/>
            <person name="Korlach J."/>
            <person name="Wiedmann M."/>
        </authorList>
    </citation>
    <scope>NUCLEOTIDE SEQUENCE [LARGE SCALE GENOMIC DNA]</scope>
    <source>
        <strain evidence="11 12">DSM 1735</strain>
    </source>
</reference>
<dbReference type="RefSeq" id="WP_042207662.1">
    <property type="nucleotide sequence ID" value="NZ_CP009288.1"/>
</dbReference>
<dbReference type="InterPro" id="IPR036388">
    <property type="entry name" value="WH-like_DNA-bd_sf"/>
</dbReference>
<dbReference type="GO" id="GO:0003700">
    <property type="term" value="F:DNA-binding transcription factor activity"/>
    <property type="evidence" value="ECO:0007669"/>
    <property type="project" value="InterPro"/>
</dbReference>
<keyword evidence="4" id="KW-0678">Repressor</keyword>
<dbReference type="InterPro" id="IPR043135">
    <property type="entry name" value="Fur_C"/>
</dbReference>
<dbReference type="InterPro" id="IPR002481">
    <property type="entry name" value="FUR"/>
</dbReference>
<dbReference type="InterPro" id="IPR036390">
    <property type="entry name" value="WH_DNA-bd_sf"/>
</dbReference>
<evidence type="ECO:0000256" key="7">
    <source>
        <dbReference type="ARBA" id="ARBA00023125"/>
    </source>
</evidence>
<sequence>MEDKWENMIKAMEAKGIRMTAQRKMIAKVFSFSAGFVLPRQIHSFISESFPGASYDTVYRNLRLLVDIGLIEQFNFNEGVRFKLKVNPDQHLHYFICTSCHRTYPLEFCPIENGIKPPESFKVMGHKFEVYGICGDCAD</sequence>
<dbReference type="GO" id="GO:0045892">
    <property type="term" value="P:negative regulation of DNA-templated transcription"/>
    <property type="evidence" value="ECO:0007669"/>
    <property type="project" value="TreeGrafter"/>
</dbReference>
<evidence type="ECO:0000256" key="10">
    <source>
        <dbReference type="PIRSR" id="PIRSR602481-2"/>
    </source>
</evidence>